<dbReference type="Pfam" id="PF09532">
    <property type="entry name" value="FDF"/>
    <property type="match status" value="1"/>
</dbReference>
<dbReference type="GO" id="GO:0033962">
    <property type="term" value="P:P-body assembly"/>
    <property type="evidence" value="ECO:0007669"/>
    <property type="project" value="TreeGrafter"/>
</dbReference>
<dbReference type="HOGENOM" id="CLU_380405_0_0_1"/>
<keyword evidence="1" id="KW-0175">Coiled coil</keyword>
<proteinExistence type="predicted"/>
<dbReference type="AlphaFoldDB" id="A0A061H826"/>
<dbReference type="KEGG" id="pfp:PFL1_04502"/>
<feature type="compositionally biased region" description="Basic and acidic residues" evidence="2">
    <location>
        <begin position="691"/>
        <end position="703"/>
    </location>
</feature>
<feature type="coiled-coil region" evidence="1">
    <location>
        <begin position="312"/>
        <end position="339"/>
    </location>
</feature>
<dbReference type="GO" id="GO:0031087">
    <property type="term" value="P:deadenylation-independent decapping of nuclear-transcribed mRNA"/>
    <property type="evidence" value="ECO:0007669"/>
    <property type="project" value="TreeGrafter"/>
</dbReference>
<dbReference type="Proteomes" id="UP000053664">
    <property type="component" value="Unassembled WGS sequence"/>
</dbReference>
<feature type="compositionally biased region" description="Gly residues" evidence="2">
    <location>
        <begin position="710"/>
        <end position="728"/>
    </location>
</feature>
<evidence type="ECO:0000256" key="2">
    <source>
        <dbReference type="SAM" id="MobiDB-lite"/>
    </source>
</evidence>
<protein>
    <recommendedName>
        <fullName evidence="3">DFDF domain-containing protein</fullName>
    </recommendedName>
</protein>
<evidence type="ECO:0000259" key="3">
    <source>
        <dbReference type="PROSITE" id="PS51512"/>
    </source>
</evidence>
<evidence type="ECO:0000313" key="5">
    <source>
        <dbReference type="Proteomes" id="UP000053664"/>
    </source>
</evidence>
<feature type="region of interest" description="Disordered" evidence="2">
    <location>
        <begin position="120"/>
        <end position="243"/>
    </location>
</feature>
<feature type="compositionally biased region" description="Low complexity" evidence="2">
    <location>
        <begin position="407"/>
        <end position="423"/>
    </location>
</feature>
<dbReference type="PANTHER" id="PTHR13612:SF0">
    <property type="entry name" value="ENHANCER OF MRNA-DECAPPING PROTEIN 3"/>
    <property type="match status" value="1"/>
</dbReference>
<dbReference type="InterPro" id="IPR025762">
    <property type="entry name" value="DFDF"/>
</dbReference>
<feature type="region of interest" description="Disordered" evidence="2">
    <location>
        <begin position="281"/>
        <end position="310"/>
    </location>
</feature>
<dbReference type="InterPro" id="IPR019050">
    <property type="entry name" value="FDF_dom"/>
</dbReference>
<feature type="region of interest" description="Disordered" evidence="2">
    <location>
        <begin position="402"/>
        <end position="428"/>
    </location>
</feature>
<feature type="compositionally biased region" description="Low complexity" evidence="2">
    <location>
        <begin position="294"/>
        <end position="306"/>
    </location>
</feature>
<dbReference type="GeneID" id="19318605"/>
<dbReference type="OrthoDB" id="10030313at2759"/>
<organism evidence="4 5">
    <name type="scientific">Pseudozyma flocculosa PF-1</name>
    <dbReference type="NCBI Taxonomy" id="1277687"/>
    <lineage>
        <taxon>Eukaryota</taxon>
        <taxon>Fungi</taxon>
        <taxon>Dikarya</taxon>
        <taxon>Basidiomycota</taxon>
        <taxon>Ustilaginomycotina</taxon>
        <taxon>Ustilaginomycetes</taxon>
        <taxon>Ustilaginales</taxon>
        <taxon>Ustilaginaceae</taxon>
        <taxon>Pseudozyma</taxon>
    </lineage>
</organism>
<dbReference type="eggNOG" id="KOG2585">
    <property type="taxonomic scope" value="Eukaryota"/>
</dbReference>
<dbReference type="GO" id="GO:0000932">
    <property type="term" value="C:P-body"/>
    <property type="evidence" value="ECO:0007669"/>
    <property type="project" value="TreeGrafter"/>
</dbReference>
<gene>
    <name evidence="4" type="ORF">PFL1_04502</name>
</gene>
<evidence type="ECO:0000256" key="1">
    <source>
        <dbReference type="SAM" id="Coils"/>
    </source>
</evidence>
<dbReference type="GO" id="GO:0003729">
    <property type="term" value="F:mRNA binding"/>
    <property type="evidence" value="ECO:0007669"/>
    <property type="project" value="TreeGrafter"/>
</dbReference>
<feature type="region of interest" description="Disordered" evidence="2">
    <location>
        <begin position="61"/>
        <end position="107"/>
    </location>
</feature>
<dbReference type="RefSeq" id="XP_007880217.1">
    <property type="nucleotide sequence ID" value="XM_007882026.1"/>
</dbReference>
<feature type="compositionally biased region" description="Low complexity" evidence="2">
    <location>
        <begin position="120"/>
        <end position="148"/>
    </location>
</feature>
<feature type="region of interest" description="Disordered" evidence="2">
    <location>
        <begin position="691"/>
        <end position="728"/>
    </location>
</feature>
<dbReference type="PROSITE" id="PS51512">
    <property type="entry name" value="DFDF"/>
    <property type="match status" value="1"/>
</dbReference>
<name>A0A061H826_9BASI</name>
<sequence>MASSPFVGLEVKLHLRSQPHAPLVAKILSVNQATNTLTVARTADGHRIDILRTDIQSLSAVAPPATAHQPASSSRPPSTSSPSSSSARPAPAAQSTPGQHPAPARAETSTPSILFNHAHPSSAARASPHPRQAHASSLSSSSSSSTPSSAPPSDPAILSLAKPGSAGNGTHPTATAPASSSSPAPSPRPVHASAAHTPKQTPAKKKKKQQQQQRLDGNPHSRSASPAISSAATGAPAAAAGDNLDEDFDFGAALRQFDKKRIWDEIRSSDHTDPATLLRQAGSAATNSVKEKTAAAAAAPVAEPNAPGKPTYAELEEKVRKLEAELALAKRRNVLLEELAGLGLGGAAGIAASSSSSSAAAAAAVVTPPTPSPAPLVDDRATRVDEQAGRLSADIDALSLGSDKSQAPAAPAKPADTPAAPAAAPAPAPAPADLTFGHILSAPILTLFFPTAAAQHAAIARIEAFYESSSSSQTYLSLEEAERERICRNYQGFNFPVVEGVGQWLAAMWNAVDVADDEARTRWWEPDCSEAEVEVLRFLVDGGVIADDEGWGGEVSAGLADRPIRYAISTVAAKAHTTLAHERLHALYFLCAEYRALVATHWSTLSAPVRRAIEYDLQMRGYSESVFADEFQAYLAEGEGTEREFGNKCAAECRDASRALRQRVDAFWAQVGGQGGVERWEDVKWDVLDRAEKRQRDKKRSEKGAAAAVGSGGKKGKGGGGGGKKAKK</sequence>
<dbReference type="PANTHER" id="PTHR13612">
    <property type="entry name" value="ENHANCER OF MRNA-DECAPPING PROTEIN 3"/>
    <property type="match status" value="1"/>
</dbReference>
<accession>A0A061H826</accession>
<feature type="domain" description="DFDF" evidence="3">
    <location>
        <begin position="236"/>
        <end position="272"/>
    </location>
</feature>
<feature type="compositionally biased region" description="Low complexity" evidence="2">
    <location>
        <begin position="69"/>
        <end position="97"/>
    </location>
</feature>
<dbReference type="EMBL" id="KE361636">
    <property type="protein sequence ID" value="EPQ28175.1"/>
    <property type="molecule type" value="Genomic_DNA"/>
</dbReference>
<reference evidence="4 5" key="1">
    <citation type="journal article" date="2013" name="Plant Cell">
        <title>The transition from a phytopathogenic smut ancestor to an anamorphic biocontrol agent deciphered by comparative whole-genome analysis.</title>
        <authorList>
            <person name="Lefebvre F."/>
            <person name="Joly D.L."/>
            <person name="Labbe C."/>
            <person name="Teichmann B."/>
            <person name="Linning R."/>
            <person name="Belzile F."/>
            <person name="Bakkeren G."/>
            <person name="Belanger R.R."/>
        </authorList>
    </citation>
    <scope>NUCLEOTIDE SEQUENCE [LARGE SCALE GENOMIC DNA]</scope>
    <source>
        <strain evidence="4 5">PF-1</strain>
    </source>
</reference>
<dbReference type="SMART" id="SM01199">
    <property type="entry name" value="FDF"/>
    <property type="match status" value="1"/>
</dbReference>
<evidence type="ECO:0000313" key="4">
    <source>
        <dbReference type="EMBL" id="EPQ28175.1"/>
    </source>
</evidence>
<feature type="compositionally biased region" description="Low complexity" evidence="2">
    <location>
        <begin position="170"/>
        <end position="196"/>
    </location>
</feature>
<feature type="compositionally biased region" description="Low complexity" evidence="2">
    <location>
        <begin position="221"/>
        <end position="240"/>
    </location>
</feature>